<reference evidence="3" key="1">
    <citation type="journal article" date="2019" name="Int. J. Syst. Evol. Microbiol.">
        <title>The Global Catalogue of Microorganisms (GCM) 10K type strain sequencing project: providing services to taxonomists for standard genome sequencing and annotation.</title>
        <authorList>
            <consortium name="The Broad Institute Genomics Platform"/>
            <consortium name="The Broad Institute Genome Sequencing Center for Infectious Disease"/>
            <person name="Wu L."/>
            <person name="Ma J."/>
        </authorList>
    </citation>
    <scope>NUCLEOTIDE SEQUENCE [LARGE SCALE GENOMIC DNA]</scope>
    <source>
        <strain evidence="3">JCM 32206</strain>
    </source>
</reference>
<evidence type="ECO:0000313" key="3">
    <source>
        <dbReference type="Proteomes" id="UP001501183"/>
    </source>
</evidence>
<proteinExistence type="predicted"/>
<name>A0ABP8NV53_9NOCA</name>
<dbReference type="RefSeq" id="WP_345342671.1">
    <property type="nucleotide sequence ID" value="NZ_BAABFB010000023.1"/>
</dbReference>
<dbReference type="Proteomes" id="UP001501183">
    <property type="component" value="Unassembled WGS sequence"/>
</dbReference>
<dbReference type="EMBL" id="BAABFB010000023">
    <property type="protein sequence ID" value="GAA4474489.1"/>
    <property type="molecule type" value="Genomic_DNA"/>
</dbReference>
<comment type="caution">
    <text evidence="2">The sequence shown here is derived from an EMBL/GenBank/DDBJ whole genome shotgun (WGS) entry which is preliminary data.</text>
</comment>
<keyword evidence="3" id="KW-1185">Reference proteome</keyword>
<dbReference type="Pfam" id="PF06224">
    <property type="entry name" value="AlkZ-like"/>
    <property type="match status" value="1"/>
</dbReference>
<accession>A0ABP8NV53</accession>
<dbReference type="InterPro" id="IPR009351">
    <property type="entry name" value="AlkZ-like"/>
</dbReference>
<gene>
    <name evidence="2" type="ORF">GCM10023094_10170</name>
</gene>
<protein>
    <submittedName>
        <fullName evidence="2">Uncharacterized protein</fullName>
    </submittedName>
</protein>
<sequence length="112" mass="12066">MDALRSAPPAGGVRLPPPGDPHTQMRDRDTLVDRRHHREVWTSVGAPGTVPADGTIAGIRRPRKRGRTLALAVTTFRPLNADLRERLREEASDVAALRGASAAAVAFEDAAR</sequence>
<evidence type="ECO:0000313" key="2">
    <source>
        <dbReference type="EMBL" id="GAA4474489.1"/>
    </source>
</evidence>
<feature type="region of interest" description="Disordered" evidence="1">
    <location>
        <begin position="1"/>
        <end position="26"/>
    </location>
</feature>
<evidence type="ECO:0000256" key="1">
    <source>
        <dbReference type="SAM" id="MobiDB-lite"/>
    </source>
</evidence>
<organism evidence="2 3">
    <name type="scientific">Rhodococcus olei</name>
    <dbReference type="NCBI Taxonomy" id="2161675"/>
    <lineage>
        <taxon>Bacteria</taxon>
        <taxon>Bacillati</taxon>
        <taxon>Actinomycetota</taxon>
        <taxon>Actinomycetes</taxon>
        <taxon>Mycobacteriales</taxon>
        <taxon>Nocardiaceae</taxon>
        <taxon>Rhodococcus</taxon>
    </lineage>
</organism>